<dbReference type="GO" id="GO:0016020">
    <property type="term" value="C:membrane"/>
    <property type="evidence" value="ECO:0007669"/>
    <property type="project" value="UniProtKB-SubCell"/>
</dbReference>
<keyword evidence="3" id="KW-0813">Transport</keyword>
<evidence type="ECO:0000256" key="8">
    <source>
        <dbReference type="ARBA" id="ARBA00023136"/>
    </source>
</evidence>
<dbReference type="AlphaFoldDB" id="A0AAN8S300"/>
<accession>A0AAN8S300</accession>
<comment type="caution">
    <text evidence="12">The sequence shown here is derived from an EMBL/GenBank/DDBJ whole genome shotgun (WGS) entry which is preliminary data.</text>
</comment>
<evidence type="ECO:0000256" key="7">
    <source>
        <dbReference type="ARBA" id="ARBA00022989"/>
    </source>
</evidence>
<protein>
    <recommendedName>
        <fullName evidence="9">Oligopeptide transporter 1</fullName>
    </recommendedName>
</protein>
<dbReference type="Gene3D" id="1.20.1250.20">
    <property type="entry name" value="MFS general substrate transporter like domains"/>
    <property type="match status" value="2"/>
</dbReference>
<dbReference type="InterPro" id="IPR036259">
    <property type="entry name" value="MFS_trans_sf"/>
</dbReference>
<dbReference type="FunFam" id="1.20.1250.20:FF:000049">
    <property type="entry name" value="Solute carrier family 15 member 2"/>
    <property type="match status" value="1"/>
</dbReference>
<feature type="compositionally biased region" description="Polar residues" evidence="10">
    <location>
        <begin position="1"/>
        <end position="15"/>
    </location>
</feature>
<keyword evidence="5" id="KW-0571">Peptide transport</keyword>
<keyword evidence="6" id="KW-0653">Protein transport</keyword>
<feature type="transmembrane region" description="Helical" evidence="11">
    <location>
        <begin position="194"/>
        <end position="215"/>
    </location>
</feature>
<dbReference type="InterPro" id="IPR000109">
    <property type="entry name" value="POT_fam"/>
</dbReference>
<evidence type="ECO:0000256" key="5">
    <source>
        <dbReference type="ARBA" id="ARBA00022856"/>
    </source>
</evidence>
<dbReference type="GO" id="GO:0015833">
    <property type="term" value="P:peptide transport"/>
    <property type="evidence" value="ECO:0007669"/>
    <property type="project" value="UniProtKB-KW"/>
</dbReference>
<feature type="transmembrane region" description="Helical" evidence="11">
    <location>
        <begin position="376"/>
        <end position="393"/>
    </location>
</feature>
<evidence type="ECO:0000256" key="2">
    <source>
        <dbReference type="ARBA" id="ARBA00005982"/>
    </source>
</evidence>
<dbReference type="Pfam" id="PF00854">
    <property type="entry name" value="PTR2"/>
    <property type="match status" value="2"/>
</dbReference>
<evidence type="ECO:0000256" key="10">
    <source>
        <dbReference type="SAM" id="MobiDB-lite"/>
    </source>
</evidence>
<sequence length="822" mass="92341">MRRLKTVSTGQSRSSQGKELRFSDCSQASSTSASTGAPSTLYCQKCRRTCSGSTKKCGKGKVRRTSFSEPKICYSVLEAGEDSEGSHSDLERYRDRNRCEKSVRLMVTPSFENTRRLETEYPRSIFLIIATEFCERFSFCGLRTILSLYLRNILLFHENKATVIYHVFIMMCYFVPVVGAILADSCLGRFRTILYFSIIYTIGNVVMCLAATPPVGLEPVTFTMIGLTLIATGTGGIKPCVAAFGGDQFKLPQQECLLKQFFAIFYFTINFGGFVGMILTPILRKAVTCFGDDTCYSLGFGFPAALMIVSLCLFIAGKPLYRIKFPKQNIIVRFTSCMMYAICTKMRTKEKDPNRHWLSYAEKKFDAKLISDMKNVLAILYLFFPLPIFWSLFDQQGSRWTFQASRMNGEVFGYQIMPDQIQVVNPAIVLLLIPLFNKGIYPCLTNCHVLVSPLQRMVAGGFIAGIAFVCSGVLEYALEHTYPMLPSKGEAFVNFVNSLPCDLTVVDSHGNYRVLISGDMTTIKRIPVQNRSEYNVVIAGPAFCNEYQVDVPQFDMNIPVTEREVRTVLIGIEKKSFEGYLSDIEDLKKTLSGKPKLRLSFMRNSDEPLQEATITVSNELGFRDVYFVPAIPLGITAYLELLPGKYDFTIFYPETGRTESEGSMTLELGGVYSLVLREYNGNIAFAKLYAMTPPNTIHMFWIVPQYVFLSVAEVMFAISGLEFSFTQAPKSMKTVTMAAWYFSVACGNLLVIIITQAQFFSNQANEFFLFAALIFLDMFVFAWMSSDYQTVSIESDDSSLTCVEADENYPLLGLPSHEAVLP</sequence>
<evidence type="ECO:0000313" key="13">
    <source>
        <dbReference type="Proteomes" id="UP001372834"/>
    </source>
</evidence>
<feature type="transmembrane region" description="Helical" evidence="11">
    <location>
        <begin position="697"/>
        <end position="718"/>
    </location>
</feature>
<keyword evidence="4 11" id="KW-0812">Transmembrane</keyword>
<gene>
    <name evidence="12" type="ORF">RUM43_003102</name>
</gene>
<comment type="subcellular location">
    <subcellularLocation>
        <location evidence="1">Membrane</location>
        <topology evidence="1">Multi-pass membrane protein</topology>
    </subcellularLocation>
</comment>
<evidence type="ECO:0000256" key="6">
    <source>
        <dbReference type="ARBA" id="ARBA00022927"/>
    </source>
</evidence>
<dbReference type="SUPFAM" id="SSF103473">
    <property type="entry name" value="MFS general substrate transporter"/>
    <property type="match status" value="1"/>
</dbReference>
<dbReference type="GO" id="GO:0022857">
    <property type="term" value="F:transmembrane transporter activity"/>
    <property type="evidence" value="ECO:0007669"/>
    <property type="project" value="InterPro"/>
</dbReference>
<evidence type="ECO:0000256" key="11">
    <source>
        <dbReference type="SAM" id="Phobius"/>
    </source>
</evidence>
<feature type="transmembrane region" description="Helical" evidence="11">
    <location>
        <begin position="738"/>
        <end position="755"/>
    </location>
</feature>
<feature type="transmembrane region" description="Helical" evidence="11">
    <location>
        <begin position="767"/>
        <end position="785"/>
    </location>
</feature>
<dbReference type="CDD" id="cd17347">
    <property type="entry name" value="MFS_SLC15A1_2_like"/>
    <property type="match status" value="1"/>
</dbReference>
<feature type="transmembrane region" description="Helical" evidence="11">
    <location>
        <begin position="261"/>
        <end position="284"/>
    </location>
</feature>
<evidence type="ECO:0000313" key="12">
    <source>
        <dbReference type="EMBL" id="KAK6629285.1"/>
    </source>
</evidence>
<keyword evidence="8 11" id="KW-0472">Membrane</keyword>
<proteinExistence type="inferred from homology"/>
<feature type="transmembrane region" description="Helical" evidence="11">
    <location>
        <begin position="458"/>
        <end position="478"/>
    </location>
</feature>
<evidence type="ECO:0000256" key="1">
    <source>
        <dbReference type="ARBA" id="ARBA00004141"/>
    </source>
</evidence>
<name>A0AAN8S300_POLSC</name>
<dbReference type="PANTHER" id="PTHR11654">
    <property type="entry name" value="OLIGOPEPTIDE TRANSPORTER-RELATED"/>
    <property type="match status" value="1"/>
</dbReference>
<dbReference type="GO" id="GO:0015031">
    <property type="term" value="P:protein transport"/>
    <property type="evidence" value="ECO:0007669"/>
    <property type="project" value="UniProtKB-KW"/>
</dbReference>
<feature type="region of interest" description="Disordered" evidence="10">
    <location>
        <begin position="1"/>
        <end position="21"/>
    </location>
</feature>
<feature type="transmembrane region" description="Helical" evidence="11">
    <location>
        <begin position="125"/>
        <end position="150"/>
    </location>
</feature>
<keyword evidence="7 11" id="KW-1133">Transmembrane helix</keyword>
<feature type="transmembrane region" description="Helical" evidence="11">
    <location>
        <begin position="162"/>
        <end position="182"/>
    </location>
</feature>
<evidence type="ECO:0000256" key="3">
    <source>
        <dbReference type="ARBA" id="ARBA00022448"/>
    </source>
</evidence>
<evidence type="ECO:0000256" key="4">
    <source>
        <dbReference type="ARBA" id="ARBA00022692"/>
    </source>
</evidence>
<organism evidence="12 13">
    <name type="scientific">Polyplax serrata</name>
    <name type="common">Common mouse louse</name>
    <dbReference type="NCBI Taxonomy" id="468196"/>
    <lineage>
        <taxon>Eukaryota</taxon>
        <taxon>Metazoa</taxon>
        <taxon>Ecdysozoa</taxon>
        <taxon>Arthropoda</taxon>
        <taxon>Hexapoda</taxon>
        <taxon>Insecta</taxon>
        <taxon>Pterygota</taxon>
        <taxon>Neoptera</taxon>
        <taxon>Paraneoptera</taxon>
        <taxon>Psocodea</taxon>
        <taxon>Troctomorpha</taxon>
        <taxon>Phthiraptera</taxon>
        <taxon>Anoplura</taxon>
        <taxon>Polyplacidae</taxon>
        <taxon>Polyplax</taxon>
    </lineage>
</organism>
<reference evidence="12 13" key="1">
    <citation type="submission" date="2023-10" db="EMBL/GenBank/DDBJ databases">
        <title>Genomes of two closely related lineages of the louse Polyplax serrata with different host specificities.</title>
        <authorList>
            <person name="Martinu J."/>
            <person name="Tarabai H."/>
            <person name="Stefka J."/>
            <person name="Hypsa V."/>
        </authorList>
    </citation>
    <scope>NUCLEOTIDE SEQUENCE [LARGE SCALE GENOMIC DNA]</scope>
    <source>
        <strain evidence="12">HR10_N</strain>
    </source>
</reference>
<dbReference type="Proteomes" id="UP001372834">
    <property type="component" value="Unassembled WGS sequence"/>
</dbReference>
<comment type="similarity">
    <text evidence="2">Belongs to the major facilitator superfamily. Proton-dependent oligopeptide transporter (POT/PTR) (TC 2.A.17) family.</text>
</comment>
<dbReference type="EMBL" id="JAWJWE010000036">
    <property type="protein sequence ID" value="KAK6629285.1"/>
    <property type="molecule type" value="Genomic_DNA"/>
</dbReference>
<feature type="transmembrane region" description="Helical" evidence="11">
    <location>
        <begin position="296"/>
        <end position="317"/>
    </location>
</feature>
<feature type="transmembrane region" description="Helical" evidence="11">
    <location>
        <begin position="221"/>
        <end position="241"/>
    </location>
</feature>
<evidence type="ECO:0000256" key="9">
    <source>
        <dbReference type="ARBA" id="ARBA00078114"/>
    </source>
</evidence>